<dbReference type="Pfam" id="PF15894">
    <property type="entry name" value="SgrT"/>
    <property type="match status" value="1"/>
</dbReference>
<dbReference type="RefSeq" id="WP_080227830.1">
    <property type="nucleotide sequence ID" value="NZ_CP022139.1"/>
</dbReference>
<organism evidence="1 2">
    <name type="scientific">Salmonella enterica subsp. salamae serovar 55:k:z39 str. 1315K</name>
    <dbReference type="NCBI Taxonomy" id="1243602"/>
    <lineage>
        <taxon>Bacteria</taxon>
        <taxon>Pseudomonadati</taxon>
        <taxon>Pseudomonadota</taxon>
        <taxon>Gammaproteobacteria</taxon>
        <taxon>Enterobacterales</taxon>
        <taxon>Enterobacteriaceae</taxon>
        <taxon>Salmonella</taxon>
    </lineage>
</organism>
<reference evidence="1 2" key="1">
    <citation type="submission" date="2017-06" db="EMBL/GenBank/DDBJ databases">
        <title>Salmonella reference genomes for public health.</title>
        <authorList>
            <person name="Robertson J."/>
            <person name="Yoshida C."/>
            <person name="Gurnik S."/>
            <person name="Nash J."/>
        </authorList>
    </citation>
    <scope>NUCLEOTIDE SEQUENCE [LARGE SCALE GENOMIC DNA]</scope>
    <source>
        <strain evidence="1 2">1315K</strain>
    </source>
</reference>
<sequence>MHQFWLRYFAATEKTSWLACLSAPQRLKMLAELMQWEATDIEANCRHHV</sequence>
<evidence type="ECO:0000313" key="1">
    <source>
        <dbReference type="EMBL" id="ASG89589.1"/>
    </source>
</evidence>
<dbReference type="EMBL" id="CP022139">
    <property type="protein sequence ID" value="ASG89589.1"/>
    <property type="molecule type" value="Genomic_DNA"/>
</dbReference>
<dbReference type="Proteomes" id="UP000198067">
    <property type="component" value="Chromosome"/>
</dbReference>
<evidence type="ECO:0000313" key="2">
    <source>
        <dbReference type="Proteomes" id="UP000198067"/>
    </source>
</evidence>
<dbReference type="AlphaFoldDB" id="A0A6C7CCB6"/>
<dbReference type="GO" id="GO:0046325">
    <property type="term" value="P:negative regulation of D-glucose import"/>
    <property type="evidence" value="ECO:0007669"/>
    <property type="project" value="InterPro"/>
</dbReference>
<dbReference type="InterPro" id="IPR031767">
    <property type="entry name" value="SgrT"/>
</dbReference>
<gene>
    <name evidence="1" type="ORF">LFZ47_19630</name>
</gene>
<proteinExistence type="predicted"/>
<accession>A0A6C7CCB6</accession>
<protein>
    <submittedName>
        <fullName evidence="1">Glucose uptake inhibitor SgrT</fullName>
    </submittedName>
</protein>
<name>A0A6C7CCB6_SALER</name>